<dbReference type="CDD" id="cd02440">
    <property type="entry name" value="AdoMet_MTases"/>
    <property type="match status" value="1"/>
</dbReference>
<dbReference type="PANTHER" id="PTHR43542">
    <property type="entry name" value="METHYLTRANSFERASE"/>
    <property type="match status" value="1"/>
</dbReference>
<feature type="region of interest" description="Disordered" evidence="3">
    <location>
        <begin position="1"/>
        <end position="23"/>
    </location>
</feature>
<organism evidence="4 5">
    <name type="scientific">Tepidibacter thalassicus DSM 15285</name>
    <dbReference type="NCBI Taxonomy" id="1123350"/>
    <lineage>
        <taxon>Bacteria</taxon>
        <taxon>Bacillati</taxon>
        <taxon>Bacillota</taxon>
        <taxon>Clostridia</taxon>
        <taxon>Peptostreptococcales</taxon>
        <taxon>Peptostreptococcaceae</taxon>
        <taxon>Tepidibacter</taxon>
    </lineage>
</organism>
<dbReference type="GO" id="GO:0008168">
    <property type="term" value="F:methyltransferase activity"/>
    <property type="evidence" value="ECO:0007669"/>
    <property type="project" value="UniProtKB-KW"/>
</dbReference>
<dbReference type="InterPro" id="IPR004398">
    <property type="entry name" value="RNA_MeTrfase_RsmD"/>
</dbReference>
<dbReference type="GO" id="GO:0003676">
    <property type="term" value="F:nucleic acid binding"/>
    <property type="evidence" value="ECO:0007669"/>
    <property type="project" value="InterPro"/>
</dbReference>
<dbReference type="STRING" id="1123350.SAMN02744040_00817"/>
<dbReference type="OrthoDB" id="9803017at2"/>
<accession>A0A1M5Q5N5</accession>
<evidence type="ECO:0000256" key="1">
    <source>
        <dbReference type="ARBA" id="ARBA00022603"/>
    </source>
</evidence>
<dbReference type="InterPro" id="IPR002052">
    <property type="entry name" value="DNA_methylase_N6_adenine_CS"/>
</dbReference>
<keyword evidence="5" id="KW-1185">Reference proteome</keyword>
<dbReference type="Gene3D" id="3.40.50.150">
    <property type="entry name" value="Vaccinia Virus protein VP39"/>
    <property type="match status" value="1"/>
</dbReference>
<dbReference type="NCBIfam" id="TIGR00095">
    <property type="entry name" value="16S rRNA (guanine(966)-N(2))-methyltransferase RsmD"/>
    <property type="match status" value="1"/>
</dbReference>
<dbReference type="Pfam" id="PF03602">
    <property type="entry name" value="Cons_hypoth95"/>
    <property type="match status" value="1"/>
</dbReference>
<gene>
    <name evidence="4" type="ORF">SAMN02744040_00817</name>
</gene>
<reference evidence="5" key="1">
    <citation type="submission" date="2016-11" db="EMBL/GenBank/DDBJ databases">
        <authorList>
            <person name="Varghese N."/>
            <person name="Submissions S."/>
        </authorList>
    </citation>
    <scope>NUCLEOTIDE SEQUENCE [LARGE SCALE GENOMIC DNA]</scope>
    <source>
        <strain evidence="5">DSM 15285</strain>
    </source>
</reference>
<dbReference type="SUPFAM" id="SSF53335">
    <property type="entry name" value="S-adenosyl-L-methionine-dependent methyltransferases"/>
    <property type="match status" value="1"/>
</dbReference>
<dbReference type="PIRSF" id="PIRSF004553">
    <property type="entry name" value="CHP00095"/>
    <property type="match status" value="1"/>
</dbReference>
<dbReference type="InterPro" id="IPR029063">
    <property type="entry name" value="SAM-dependent_MTases_sf"/>
</dbReference>
<evidence type="ECO:0000313" key="5">
    <source>
        <dbReference type="Proteomes" id="UP000242520"/>
    </source>
</evidence>
<evidence type="ECO:0000256" key="2">
    <source>
        <dbReference type="ARBA" id="ARBA00022679"/>
    </source>
</evidence>
<keyword evidence="2 4" id="KW-0808">Transferase</keyword>
<dbReference type="RefSeq" id="WP_072723896.1">
    <property type="nucleotide sequence ID" value="NZ_FQXH01000007.1"/>
</dbReference>
<dbReference type="Proteomes" id="UP000242520">
    <property type="component" value="Unassembled WGS sequence"/>
</dbReference>
<name>A0A1M5Q5N5_9FIRM</name>
<sequence length="184" mass="20888">MRVISGSARGLKLKSPKGMDVRPTTDRVKESVFNIINNRLMDSFVLDVFSGTGSLGIEALSRGAQKCIFVDLSKESIKIIKENVQKARFDEKSEIILSDAINAINKLAARKNKFDIIFMDPPYLKNLIEPVLEEISKKNILENNGIIIVEHDTKDKLSEKINNIYMYREKKYGNTTISFFALEE</sequence>
<dbReference type="EMBL" id="FQXH01000007">
    <property type="protein sequence ID" value="SHH09454.1"/>
    <property type="molecule type" value="Genomic_DNA"/>
</dbReference>
<dbReference type="PROSITE" id="PS00092">
    <property type="entry name" value="N6_MTASE"/>
    <property type="match status" value="1"/>
</dbReference>
<keyword evidence="1 4" id="KW-0489">Methyltransferase</keyword>
<dbReference type="AlphaFoldDB" id="A0A1M5Q5N5"/>
<dbReference type="PANTHER" id="PTHR43542:SF1">
    <property type="entry name" value="METHYLTRANSFERASE"/>
    <property type="match status" value="1"/>
</dbReference>
<protein>
    <submittedName>
        <fullName evidence="4">16S rRNA (Guanine(966)-N(2))-methyltransferase RsmD</fullName>
    </submittedName>
</protein>
<dbReference type="GO" id="GO:0031167">
    <property type="term" value="P:rRNA methylation"/>
    <property type="evidence" value="ECO:0007669"/>
    <property type="project" value="InterPro"/>
</dbReference>
<evidence type="ECO:0000256" key="3">
    <source>
        <dbReference type="SAM" id="MobiDB-lite"/>
    </source>
</evidence>
<proteinExistence type="predicted"/>
<evidence type="ECO:0000313" key="4">
    <source>
        <dbReference type="EMBL" id="SHH09454.1"/>
    </source>
</evidence>